<dbReference type="Pfam" id="PF08843">
    <property type="entry name" value="AbiEii"/>
    <property type="match status" value="1"/>
</dbReference>
<dbReference type="AlphaFoldDB" id="A0A9D9N1W5"/>
<keyword evidence="1" id="KW-0808">Transferase</keyword>
<proteinExistence type="predicted"/>
<comment type="caution">
    <text evidence="1">The sequence shown here is derived from an EMBL/GenBank/DDBJ whole genome shotgun (WGS) entry which is preliminary data.</text>
</comment>
<dbReference type="GO" id="GO:0016740">
    <property type="term" value="F:transferase activity"/>
    <property type="evidence" value="ECO:0007669"/>
    <property type="project" value="UniProtKB-KW"/>
</dbReference>
<dbReference type="InterPro" id="IPR014942">
    <property type="entry name" value="AbiEii"/>
</dbReference>
<organism evidence="1 2">
    <name type="scientific">Candidatus Gallitreponema excrementavium</name>
    <dbReference type="NCBI Taxonomy" id="2840840"/>
    <lineage>
        <taxon>Bacteria</taxon>
        <taxon>Pseudomonadati</taxon>
        <taxon>Spirochaetota</taxon>
        <taxon>Spirochaetia</taxon>
        <taxon>Spirochaetales</taxon>
        <taxon>Candidatus Gallitreponema</taxon>
    </lineage>
</organism>
<name>A0A9D9N1W5_9SPIR</name>
<sequence>MQLKARIKSKALETGITPQAVLQIYCLERLLDRISQSGKKDCFIIKGGFLISSMIGIENRSTMDIDATVKNLNVDKENIASVFKEICGINTGDQLTFAFDRVEDIRENDEYPGIRVFLKAVYGKIKTQLTVDVTTGDSIIPSEIKYSYNCIFDEKTIPVFAYPLENILAEKMETVVSRGKANTRPRDYYDIHILYSLKKNGIDYSTLKKALESTATKRGSLSVIKDYAKILDSIRKDEVQKEYWKKYISKNNFAKGITFEQVMDSVENLFNDFS</sequence>
<reference evidence="1" key="2">
    <citation type="journal article" date="2021" name="PeerJ">
        <title>Extensive microbial diversity within the chicken gut microbiome revealed by metagenomics and culture.</title>
        <authorList>
            <person name="Gilroy R."/>
            <person name="Ravi A."/>
            <person name="Getino M."/>
            <person name="Pursley I."/>
            <person name="Horton D.L."/>
            <person name="Alikhan N.F."/>
            <person name="Baker D."/>
            <person name="Gharbi K."/>
            <person name="Hall N."/>
            <person name="Watson M."/>
            <person name="Adriaenssens E.M."/>
            <person name="Foster-Nyarko E."/>
            <person name="Jarju S."/>
            <person name="Secka A."/>
            <person name="Antonio M."/>
            <person name="Oren A."/>
            <person name="Chaudhuri R.R."/>
            <person name="La Ragione R."/>
            <person name="Hildebrand F."/>
            <person name="Pallen M.J."/>
        </authorList>
    </citation>
    <scope>NUCLEOTIDE SEQUENCE</scope>
    <source>
        <strain evidence="1">10532</strain>
    </source>
</reference>
<accession>A0A9D9N1W5</accession>
<dbReference type="Proteomes" id="UP000823638">
    <property type="component" value="Unassembled WGS sequence"/>
</dbReference>
<protein>
    <submittedName>
        <fullName evidence="1">Nucleotidyl transferase AbiEii/AbiGii toxin family protein</fullName>
    </submittedName>
</protein>
<evidence type="ECO:0000313" key="2">
    <source>
        <dbReference type="Proteomes" id="UP000823638"/>
    </source>
</evidence>
<reference evidence="1" key="1">
    <citation type="submission" date="2020-10" db="EMBL/GenBank/DDBJ databases">
        <authorList>
            <person name="Gilroy R."/>
        </authorList>
    </citation>
    <scope>NUCLEOTIDE SEQUENCE</scope>
    <source>
        <strain evidence="1">10532</strain>
    </source>
</reference>
<evidence type="ECO:0000313" key="1">
    <source>
        <dbReference type="EMBL" id="MBO8457145.1"/>
    </source>
</evidence>
<gene>
    <name evidence="1" type="ORF">IAA81_02820</name>
</gene>
<dbReference type="EMBL" id="JADIMM010000034">
    <property type="protein sequence ID" value="MBO8457145.1"/>
    <property type="molecule type" value="Genomic_DNA"/>
</dbReference>